<evidence type="ECO:0000313" key="1">
    <source>
        <dbReference type="EMBL" id="MBB4837264.1"/>
    </source>
</evidence>
<organism evidence="1 2">
    <name type="scientific">Sphingomonas kyeonggiensis</name>
    <dbReference type="NCBI Taxonomy" id="1268553"/>
    <lineage>
        <taxon>Bacteria</taxon>
        <taxon>Pseudomonadati</taxon>
        <taxon>Pseudomonadota</taxon>
        <taxon>Alphaproteobacteria</taxon>
        <taxon>Sphingomonadales</taxon>
        <taxon>Sphingomonadaceae</taxon>
        <taxon>Sphingomonas</taxon>
    </lineage>
</organism>
<evidence type="ECO:0000313" key="2">
    <source>
        <dbReference type="Proteomes" id="UP000575241"/>
    </source>
</evidence>
<gene>
    <name evidence="1" type="ORF">HNP52_000315</name>
</gene>
<sequence length="187" mass="20618">MRIFPRQPDKFVITPSNQSSWIGYLGGPDARFTKMQHYRMGELLLDPETCEAITVYREATSREMSWGIGMPPPVFQFDCPVLGRRADGKVKVLSPSGEGKFVLANGWVRMPSRLNLKVLGEQIAATLDGRLGQVLASRINLHPFAAGDCLAECDELAALGLLEASGQSFRFTDAGRGVREYLRGDGR</sequence>
<proteinExistence type="predicted"/>
<name>A0A7W7JXW6_9SPHN</name>
<dbReference type="Proteomes" id="UP000575241">
    <property type="component" value="Unassembled WGS sequence"/>
</dbReference>
<dbReference type="RefSeq" id="WP_184161526.1">
    <property type="nucleotide sequence ID" value="NZ_JACHLN010000001.1"/>
</dbReference>
<protein>
    <submittedName>
        <fullName evidence="1">Uncharacterized protein</fullName>
    </submittedName>
</protein>
<dbReference type="AlphaFoldDB" id="A0A7W7JXW6"/>
<reference evidence="1 2" key="1">
    <citation type="submission" date="2020-08" db="EMBL/GenBank/DDBJ databases">
        <title>Functional genomics of gut bacteria from endangered species of beetles.</title>
        <authorList>
            <person name="Carlos-Shanley C."/>
        </authorList>
    </citation>
    <scope>NUCLEOTIDE SEQUENCE [LARGE SCALE GENOMIC DNA]</scope>
    <source>
        <strain evidence="1 2">S00224</strain>
    </source>
</reference>
<keyword evidence="2" id="KW-1185">Reference proteome</keyword>
<accession>A0A7W7JXW6</accession>
<dbReference type="EMBL" id="JACHLN010000001">
    <property type="protein sequence ID" value="MBB4837264.1"/>
    <property type="molecule type" value="Genomic_DNA"/>
</dbReference>
<comment type="caution">
    <text evidence="1">The sequence shown here is derived from an EMBL/GenBank/DDBJ whole genome shotgun (WGS) entry which is preliminary data.</text>
</comment>